<evidence type="ECO:0000313" key="1">
    <source>
        <dbReference type="EMBL" id="RFN44434.1"/>
    </source>
</evidence>
<dbReference type="GO" id="GO:0008080">
    <property type="term" value="F:N-acetyltransferase activity"/>
    <property type="evidence" value="ECO:0007669"/>
    <property type="project" value="TreeGrafter"/>
</dbReference>
<dbReference type="InterPro" id="IPR052058">
    <property type="entry name" value="Alcohol_O-acetyltransferase"/>
</dbReference>
<dbReference type="Gene3D" id="3.30.559.30">
    <property type="entry name" value="Nonribosomal peptide synthetase, condensation domain"/>
    <property type="match status" value="1"/>
</dbReference>
<dbReference type="InterPro" id="IPR023213">
    <property type="entry name" value="CAT-like_dom_sf"/>
</dbReference>
<gene>
    <name evidence="1" type="ORF">FIE12Z_11293</name>
</gene>
<protein>
    <recommendedName>
        <fullName evidence="3">Alcohol acetyltransferase</fullName>
    </recommendedName>
</protein>
<dbReference type="SUPFAM" id="SSF52777">
    <property type="entry name" value="CoA-dependent acyltransferases"/>
    <property type="match status" value="2"/>
</dbReference>
<name>A0A395M968_9HYPO</name>
<dbReference type="Pfam" id="PF07247">
    <property type="entry name" value="AATase"/>
    <property type="match status" value="1"/>
</dbReference>
<dbReference type="Proteomes" id="UP000265631">
    <property type="component" value="Unassembled WGS sequence"/>
</dbReference>
<comment type="caution">
    <text evidence="1">The sequence shown here is derived from an EMBL/GenBank/DDBJ whole genome shotgun (WGS) entry which is preliminary data.</text>
</comment>
<dbReference type="AlphaFoldDB" id="A0A395M968"/>
<reference evidence="1 2" key="1">
    <citation type="journal article" date="2018" name="PLoS Pathog.">
        <title>Evolution of structural diversity of trichothecenes, a family of toxins produced by plant pathogenic and entomopathogenic fungi.</title>
        <authorList>
            <person name="Proctor R.H."/>
            <person name="McCormick S.P."/>
            <person name="Kim H.S."/>
            <person name="Cardoza R.E."/>
            <person name="Stanley A.M."/>
            <person name="Lindo L."/>
            <person name="Kelly A."/>
            <person name="Brown D.W."/>
            <person name="Lee T."/>
            <person name="Vaughan M.M."/>
            <person name="Alexander N.J."/>
            <person name="Busman M."/>
            <person name="Gutierrez S."/>
        </authorList>
    </citation>
    <scope>NUCLEOTIDE SEQUENCE [LARGE SCALE GENOMIC DNA]</scope>
    <source>
        <strain evidence="1 2">NRRL 13405</strain>
    </source>
</reference>
<keyword evidence="2" id="KW-1185">Reference proteome</keyword>
<dbReference type="PANTHER" id="PTHR28037">
    <property type="entry name" value="ALCOHOL O-ACETYLTRANSFERASE 1-RELATED"/>
    <property type="match status" value="1"/>
</dbReference>
<evidence type="ECO:0000313" key="2">
    <source>
        <dbReference type="Proteomes" id="UP000265631"/>
    </source>
</evidence>
<dbReference type="STRING" id="2594813.A0A395M968"/>
<proteinExistence type="predicted"/>
<dbReference type="EMBL" id="PXXK01000430">
    <property type="protein sequence ID" value="RFN44434.1"/>
    <property type="molecule type" value="Genomic_DNA"/>
</dbReference>
<evidence type="ECO:0008006" key="3">
    <source>
        <dbReference type="Google" id="ProtNLM"/>
    </source>
</evidence>
<sequence length="492" mass="54873">MSNTSEMATVRRLGLLETGSAAFHLMGLYRAVVVSATYSIPSSNPSKEAFYAALGDVITENPILRVGIKDEGETKAYFTHIPEMKLDNFVEFRSSVPEKFTKNLEELHCWCHDQIFQDVETRPPWRVVVLRPAGEAPEFEAVVFAYHHSLMDGMGGRLFHEKLLAKLNALPPNPSWSSTLSFPELPVLPEPQDKVIDYTTTIPHRLMGWCSWMWPSFLSRATPEIWSAEPIDFSRPHKTRIVTANIPPNVLKSVLEDTRSHGTTITGLLHAIALTSLSRRVPDALGFVSSTPISMRPYLSPTADPALKEALFGCVTGTAHEHPLTAIKALRRTQGDALDDLVWSHAQKIKDELKQKTSTLPANDGLQALRSIKDWTEFLTDRDHQKRTKTWEVSNLGQLAQVSESGDEEESEVEKRAITHAMFTNSPMISSDPMSISVISVKGGGLTLGITWNEGIVDEELMEALGDDLESAMKQLHEEGGLRMDWLYDDDD</sequence>
<dbReference type="PANTHER" id="PTHR28037:SF1">
    <property type="entry name" value="ALCOHOL O-ACETYLTRANSFERASE 1-RELATED"/>
    <property type="match status" value="1"/>
</dbReference>
<dbReference type="InterPro" id="IPR010828">
    <property type="entry name" value="Atf2/Sli1-like"/>
</dbReference>
<dbReference type="Gene3D" id="3.30.559.10">
    <property type="entry name" value="Chloramphenicol acetyltransferase-like domain"/>
    <property type="match status" value="1"/>
</dbReference>
<accession>A0A395M968</accession>
<organism evidence="1 2">
    <name type="scientific">Fusarium flagelliforme</name>
    <dbReference type="NCBI Taxonomy" id="2675880"/>
    <lineage>
        <taxon>Eukaryota</taxon>
        <taxon>Fungi</taxon>
        <taxon>Dikarya</taxon>
        <taxon>Ascomycota</taxon>
        <taxon>Pezizomycotina</taxon>
        <taxon>Sordariomycetes</taxon>
        <taxon>Hypocreomycetidae</taxon>
        <taxon>Hypocreales</taxon>
        <taxon>Nectriaceae</taxon>
        <taxon>Fusarium</taxon>
        <taxon>Fusarium incarnatum-equiseti species complex</taxon>
    </lineage>
</organism>